<dbReference type="Proteomes" id="UP000006315">
    <property type="component" value="Unassembled WGS sequence"/>
</dbReference>
<organism evidence="2 3">
    <name type="scientific">Schinkia azotoformans LMG 9581</name>
    <dbReference type="NCBI Taxonomy" id="1131731"/>
    <lineage>
        <taxon>Bacteria</taxon>
        <taxon>Bacillati</taxon>
        <taxon>Bacillota</taxon>
        <taxon>Bacilli</taxon>
        <taxon>Bacillales</taxon>
        <taxon>Bacillaceae</taxon>
        <taxon>Calidifontibacillus/Schinkia group</taxon>
        <taxon>Schinkia</taxon>
    </lineage>
</organism>
<reference evidence="2 3" key="1">
    <citation type="journal article" date="2012" name="Front. Microbiol.">
        <title>Redundancy and modularity in membrane-associated dissimilatory nitrate reduction in Bacillus.</title>
        <authorList>
            <person name="Heylen K."/>
            <person name="Keltjens J."/>
        </authorList>
    </citation>
    <scope>NUCLEOTIDE SEQUENCE [LARGE SCALE GENOMIC DNA]</scope>
    <source>
        <strain evidence="2 3">LMG 9581</strain>
    </source>
</reference>
<dbReference type="PATRIC" id="fig|1131731.3.peg.386"/>
<feature type="compositionally biased region" description="Basic and acidic residues" evidence="1">
    <location>
        <begin position="312"/>
        <end position="342"/>
    </location>
</feature>
<sequence length="624" mass="68380">MRRKRSARKKKMRKKSLYQTASLISIAAFGIAQVTPSSHAVFSHSVTIEDRGITTSFVFPETIEGLVNEIKVEVEKVATARELADSVYGKLEQAESSEQANSENNLGEIFETAKASEKTAIDKMNQLNIYLVQGKMEVIDDESAINILNVIEEGTQAATELLDSIVIMVKEIEEMKNQVNVMITAMAQAEAAALEKEMIAEIAQKALEGLMNANTDAAGLLTKLGPDFDLNAFQAFTKELVKSQADLQKALEDAENYVNELKAYIDGTKEVASPEVLEEAKANYEKVQQAIDSLKETMENTKTTNTEVQAKIEQEKQRQEEEAQKIEQERIKQEEEAKKAQQELESQSAPAAGGGSSNPETPPAEQVPNPEVPTTGEDGGGAPNPDQPPVGGEEQNPSTPPEDGEQPNPDQPPVEEVQPNPDQPPVAGEEPPVTPPSNEEGQDQNDQSDGGIENQPARPNDEDSQSGNEDDINPDPSANDNEHPEAEQPPNSNQNNPTDKDGQDVSSNDTEETKETETISSEETTTAEATPNGDETQSTGQSTSGSESIERDTVASLNAIKMEQDFYSFESLILNRRDEENDLFDGTAEIFSHDVQKDIITMDNNHKVKINIRTYLPSKWNKRL</sequence>
<feature type="compositionally biased region" description="Low complexity" evidence="1">
    <location>
        <begin position="518"/>
        <end position="547"/>
    </location>
</feature>
<proteinExistence type="predicted"/>
<dbReference type="RefSeq" id="WP_003329520.1">
    <property type="nucleotide sequence ID" value="NZ_AJLR01000033.1"/>
</dbReference>
<dbReference type="EMBL" id="AJLR01000033">
    <property type="protein sequence ID" value="EKN68981.1"/>
    <property type="molecule type" value="Genomic_DNA"/>
</dbReference>
<feature type="compositionally biased region" description="Acidic residues" evidence="1">
    <location>
        <begin position="462"/>
        <end position="473"/>
    </location>
</feature>
<dbReference type="AlphaFoldDB" id="K6E6U0"/>
<gene>
    <name evidence="2" type="ORF">BAZO_01897</name>
</gene>
<protein>
    <submittedName>
        <fullName evidence="2">Uncharacterized protein</fullName>
    </submittedName>
</protein>
<evidence type="ECO:0000256" key="1">
    <source>
        <dbReference type="SAM" id="MobiDB-lite"/>
    </source>
</evidence>
<keyword evidence="3" id="KW-1185">Reference proteome</keyword>
<name>K6E6U0_SCHAZ</name>
<dbReference type="STRING" id="1131731.BAZO_01897"/>
<feature type="region of interest" description="Disordered" evidence="1">
    <location>
        <begin position="312"/>
        <end position="551"/>
    </location>
</feature>
<evidence type="ECO:0000313" key="2">
    <source>
        <dbReference type="EMBL" id="EKN68981.1"/>
    </source>
</evidence>
<comment type="caution">
    <text evidence="2">The sequence shown here is derived from an EMBL/GenBank/DDBJ whole genome shotgun (WGS) entry which is preliminary data.</text>
</comment>
<accession>K6E6U0</accession>
<feature type="compositionally biased region" description="Polar residues" evidence="1">
    <location>
        <begin position="436"/>
        <end position="448"/>
    </location>
</feature>
<evidence type="ECO:0000313" key="3">
    <source>
        <dbReference type="Proteomes" id="UP000006315"/>
    </source>
</evidence>